<proteinExistence type="predicted"/>
<accession>A0A9W6ZYM2</accession>
<comment type="caution">
    <text evidence="3">The sequence shown here is derived from an EMBL/GenBank/DDBJ whole genome shotgun (WGS) entry which is preliminary data.</text>
</comment>
<feature type="region of interest" description="Disordered" evidence="1">
    <location>
        <begin position="1350"/>
        <end position="1399"/>
    </location>
</feature>
<keyword evidence="4" id="KW-1185">Reference proteome</keyword>
<name>A0A9W6ZYM2_9STRA</name>
<protein>
    <submittedName>
        <fullName evidence="3">Uncharacterized protein</fullName>
    </submittedName>
</protein>
<keyword evidence="2" id="KW-0472">Membrane</keyword>
<dbReference type="InterPro" id="IPR006212">
    <property type="entry name" value="Furin_repeat"/>
</dbReference>
<feature type="transmembrane region" description="Helical" evidence="2">
    <location>
        <begin position="1037"/>
        <end position="1057"/>
    </location>
</feature>
<organism evidence="3 4">
    <name type="scientific">Triparma laevis f. longispina</name>
    <dbReference type="NCBI Taxonomy" id="1714387"/>
    <lineage>
        <taxon>Eukaryota</taxon>
        <taxon>Sar</taxon>
        <taxon>Stramenopiles</taxon>
        <taxon>Ochrophyta</taxon>
        <taxon>Bolidophyceae</taxon>
        <taxon>Parmales</taxon>
        <taxon>Triparmaceae</taxon>
        <taxon>Triparma</taxon>
    </lineage>
</organism>
<keyword evidence="2" id="KW-0812">Transmembrane</keyword>
<gene>
    <name evidence="3" type="ORF">TrLO_g7102</name>
</gene>
<sequence length="1399" mass="148524">MEEGVYTGTPYGSSDSVYRLDSINFGLICTSTPHSCEINPSIGADGGVRTRRIFWIGGTGGEVLSFSGVAFAHGDSNNSGGAICTTLGALIVLELCLFKNNEANKGGAINIYNIDDRFYTWSTVFENNVANNGGNDIYISGTYTVDIIKFYISGECPKGWEGSTVEGGDLDIGRVSVGNDGVDGEEKSFERGTCSPPSSCPAGRYKADDSVDFCVICVAGKFSSFGSSSCSECSAGQYSDFESASCTNCSTGQYSGAASPTCVDCASGKYLANAATGDESSACVNCNAGQFSETASTSCETCSTGQYSGIASTSCSTCVAGKYLADAATDVESSACISCGTGQYSTSASTFCVDCAPGKYLANAATGDESSACQICVVGKYSSSPVPYTACTDCEAGKYNQLEEQDSCDNCGAGRYSTTTRNTAISFCLNCDTGTSSSEEVQSSACPACPEGKSAPAPGLTTCPSCPAGTYSNDPNGATTCALCAIGKYTSAAQSTSCEDCDSGSFNLVEGSATCDKCAGGQKLNDGGNSCEVCVDGKYSNPGSTSCNDCSETPGRVSLAGDSGATRCEYCGPGFYADQTSHTCEECAIDTYSVGGLDACIVCPSGTEGEKGWSECRHCPPGTVEATETCQKCAAGEYGEFGSTSCSACSKPGEYSDEEGTAFCKTAPAGHKPTANHDGIEQCPKNTFSIGANEECEECSDGGHSQPGSSACEICSTGKYFFEDENECKLCPKNTFTVSGATDISGCEECRDGGHSFEGSGYCEICPQFMEYNEAEGGCVCLTSFIAQEDKTCSCKAGETLMGTSCAPCETAKWKSDIGVTSCNLCSSTLKGSITEELGSTKIEACKCPMGTFDDDEGKCNEVEDGMDVQEIGMGLRSVKIDPGWWRTGPTSTDVRECPVAAACVGGNGTDYCREGHEGPYCNLCAAGYAKGPFLLCQRCEIDETSIFLSIALVVVAAGVSTGLFLLLKRDKKIYKRFKNGVKIVFTGLQITSALPTVIPTMPLPKTFKEAVSSAQFFNIDLFQLASAGCFSTGINYYNRLLVVTLPILLLCSALILAGRRRGRNQSQYFNATLALLYLTLPTITTTVFGIFSCEDLDDGRFLLRADYSIDCKDGARPFWLFYGVLMVLIFPVGVSATYFKLLFSNRKKIMQDVETREKYEELMNIAFLFDPYKPELWYFEVVETGRRLMMTGVLSIIKPGTFTQLSWGMSMSIFFTVVLSKVEPYNDKRDSWIALLSSALLILVFLSSSFMKYNQLLAEEQEAYDLVGMDVLLTVCYASSIVLFFWWAFHQKDDMSDSTAAMAKSTLKGTTSLSSSSSGLGLGIVELPVMNRNKEEVVNPLAEGKGIDKRRLKQLEGFGPKEKIGKGKRTTTTTTPTTVAAPRKESIVPPPPPRSKNT</sequence>
<dbReference type="SMART" id="SM01411">
    <property type="entry name" value="Ephrin_rec_like"/>
    <property type="match status" value="10"/>
</dbReference>
<dbReference type="Proteomes" id="UP001165122">
    <property type="component" value="Unassembled WGS sequence"/>
</dbReference>
<dbReference type="OrthoDB" id="201089at2759"/>
<feature type="transmembrane region" description="Helical" evidence="2">
    <location>
        <begin position="1120"/>
        <end position="1142"/>
    </location>
</feature>
<dbReference type="PANTHER" id="PTHR46967">
    <property type="entry name" value="INSULIN-LIKE GROWTH FACTOR BINDING PROTEIN,N-TERMINAL"/>
    <property type="match status" value="1"/>
</dbReference>
<evidence type="ECO:0000313" key="4">
    <source>
        <dbReference type="Proteomes" id="UP001165122"/>
    </source>
</evidence>
<dbReference type="SUPFAM" id="SSF57184">
    <property type="entry name" value="Growth factor receptor domain"/>
    <property type="match status" value="3"/>
</dbReference>
<feature type="transmembrane region" description="Helical" evidence="2">
    <location>
        <begin position="980"/>
        <end position="999"/>
    </location>
</feature>
<evidence type="ECO:0000256" key="2">
    <source>
        <dbReference type="SAM" id="Phobius"/>
    </source>
</evidence>
<dbReference type="EMBL" id="BRXW01000490">
    <property type="protein sequence ID" value="GMH59498.1"/>
    <property type="molecule type" value="Genomic_DNA"/>
</dbReference>
<feature type="transmembrane region" description="Helical" evidence="2">
    <location>
        <begin position="947"/>
        <end position="968"/>
    </location>
</feature>
<feature type="transmembrane region" description="Helical" evidence="2">
    <location>
        <begin position="1232"/>
        <end position="1252"/>
    </location>
</feature>
<feature type="transmembrane region" description="Helical" evidence="2">
    <location>
        <begin position="1264"/>
        <end position="1290"/>
    </location>
</feature>
<dbReference type="InterPro" id="IPR009030">
    <property type="entry name" value="Growth_fac_rcpt_cys_sf"/>
</dbReference>
<dbReference type="SMART" id="SM00261">
    <property type="entry name" value="FU"/>
    <property type="match status" value="4"/>
</dbReference>
<reference evidence="4" key="1">
    <citation type="journal article" date="2023" name="Commun. Biol.">
        <title>Genome analysis of Parmales, the sister group of diatoms, reveals the evolutionary specialization of diatoms from phago-mixotrophs to photoautotrophs.</title>
        <authorList>
            <person name="Ban H."/>
            <person name="Sato S."/>
            <person name="Yoshikawa S."/>
            <person name="Yamada K."/>
            <person name="Nakamura Y."/>
            <person name="Ichinomiya M."/>
            <person name="Sato N."/>
            <person name="Blanc-Mathieu R."/>
            <person name="Endo H."/>
            <person name="Kuwata A."/>
            <person name="Ogata H."/>
        </authorList>
    </citation>
    <scope>NUCLEOTIDE SEQUENCE [LARGE SCALE GENOMIC DNA]</scope>
    <source>
        <strain evidence="4">NIES 3700</strain>
    </source>
</reference>
<evidence type="ECO:0000256" key="1">
    <source>
        <dbReference type="SAM" id="MobiDB-lite"/>
    </source>
</evidence>
<dbReference type="PANTHER" id="PTHR46967:SF2">
    <property type="entry name" value="SUSHI, VON WILLEBRAND FACTOR TYPE A, EGF AND PENTRAXIN DOMAIN-CONTAINING PROTEIN 1-LIKE"/>
    <property type="match status" value="1"/>
</dbReference>
<evidence type="ECO:0000313" key="3">
    <source>
        <dbReference type="EMBL" id="GMH59498.1"/>
    </source>
</evidence>
<feature type="compositionally biased region" description="Pro residues" evidence="1">
    <location>
        <begin position="1389"/>
        <end position="1399"/>
    </location>
</feature>
<dbReference type="Gene3D" id="2.10.50.10">
    <property type="entry name" value="Tumor Necrosis Factor Receptor, subunit A, domain 2"/>
    <property type="match status" value="2"/>
</dbReference>
<feature type="transmembrane region" description="Helical" evidence="2">
    <location>
        <begin position="1069"/>
        <end position="1092"/>
    </location>
</feature>
<keyword evidence="2" id="KW-1133">Transmembrane helix</keyword>